<protein>
    <submittedName>
        <fullName evidence="1">Uncharacterized protein</fullName>
    </submittedName>
</protein>
<sequence length="179" mass="21042">MNKILIFLFVCYVYGYPYVDFCSEHNSCEAKILFDSLGNQYYPIKYWSTVNHRIAKNNFLFNVEINVNISAELRDKNNYKSVNTLEIKNITNDICDEGECWLLVNNKSYYPLIDPKIFSDLTIVNSNAYINFGITFGYKRDDQQNNQSDIYFHLQICMGNYKGYCLNKKNDETIIFSLL</sequence>
<accession>A0A3G4ZU49</accession>
<organism evidence="1">
    <name type="scientific">Edafosvirus sp</name>
    <dbReference type="NCBI Taxonomy" id="2487765"/>
    <lineage>
        <taxon>Viruses</taxon>
        <taxon>Varidnaviria</taxon>
        <taxon>Bamfordvirae</taxon>
        <taxon>Nucleocytoviricota</taxon>
        <taxon>Megaviricetes</taxon>
        <taxon>Imitervirales</taxon>
        <taxon>Mimiviridae</taxon>
        <taxon>Klosneuvirinae</taxon>
    </lineage>
</organism>
<dbReference type="EMBL" id="MK072077">
    <property type="protein sequence ID" value="AYV78428.1"/>
    <property type="molecule type" value="Genomic_DNA"/>
</dbReference>
<name>A0A3G4ZU49_9VIRU</name>
<evidence type="ECO:0000313" key="1">
    <source>
        <dbReference type="EMBL" id="AYV78428.1"/>
    </source>
</evidence>
<reference evidence="1" key="1">
    <citation type="submission" date="2018-10" db="EMBL/GenBank/DDBJ databases">
        <title>Hidden diversity of soil giant viruses.</title>
        <authorList>
            <person name="Schulz F."/>
            <person name="Alteio L."/>
            <person name="Goudeau D."/>
            <person name="Ryan E.M."/>
            <person name="Malmstrom R.R."/>
            <person name="Blanchard J."/>
            <person name="Woyke T."/>
        </authorList>
    </citation>
    <scope>NUCLEOTIDE SEQUENCE</scope>
    <source>
        <strain evidence="1">EDV1</strain>
    </source>
</reference>
<proteinExistence type="predicted"/>
<gene>
    <name evidence="1" type="ORF">Edafosvirus12_27</name>
</gene>